<evidence type="ECO:0000313" key="2">
    <source>
        <dbReference type="Proteomes" id="UP000375525"/>
    </source>
</evidence>
<protein>
    <submittedName>
        <fullName evidence="1">Uncharacterized protein</fullName>
    </submittedName>
</protein>
<proteinExistence type="predicted"/>
<dbReference type="EMBL" id="CABVIH010000040">
    <property type="protein sequence ID" value="VVP56699.1"/>
    <property type="molecule type" value="Genomic_DNA"/>
</dbReference>
<evidence type="ECO:0000313" key="1">
    <source>
        <dbReference type="EMBL" id="VVP56699.1"/>
    </source>
</evidence>
<gene>
    <name evidence="1" type="ORF">PS880_05747</name>
</gene>
<dbReference type="AlphaFoldDB" id="A0A5E7Q4U2"/>
<dbReference type="Proteomes" id="UP000375525">
    <property type="component" value="Unassembled WGS sequence"/>
</dbReference>
<sequence>MTTYQRSRRSIRRTRAIVGFLFLSIILLAPAIGGLITQ</sequence>
<organism evidence="1 2">
    <name type="scientific">Pseudomonas fluorescens</name>
    <dbReference type="NCBI Taxonomy" id="294"/>
    <lineage>
        <taxon>Bacteria</taxon>
        <taxon>Pseudomonadati</taxon>
        <taxon>Pseudomonadota</taxon>
        <taxon>Gammaproteobacteria</taxon>
        <taxon>Pseudomonadales</taxon>
        <taxon>Pseudomonadaceae</taxon>
        <taxon>Pseudomonas</taxon>
    </lineage>
</organism>
<accession>A0A5E7Q4U2</accession>
<reference evidence="1 2" key="1">
    <citation type="submission" date="2019-09" db="EMBL/GenBank/DDBJ databases">
        <authorList>
            <person name="Chandra G."/>
            <person name="Truman W A."/>
        </authorList>
    </citation>
    <scope>NUCLEOTIDE SEQUENCE [LARGE SCALE GENOMIC DNA]</scope>
    <source>
        <strain evidence="1">PS880</strain>
    </source>
</reference>
<name>A0A5E7Q4U2_PSEFL</name>